<evidence type="ECO:0000313" key="10">
    <source>
        <dbReference type="Proteomes" id="UP001140562"/>
    </source>
</evidence>
<evidence type="ECO:0000256" key="6">
    <source>
        <dbReference type="SAM" id="MobiDB-lite"/>
    </source>
</evidence>
<feature type="compositionally biased region" description="Basic and acidic residues" evidence="6">
    <location>
        <begin position="317"/>
        <end position="356"/>
    </location>
</feature>
<evidence type="ECO:0000256" key="4">
    <source>
        <dbReference type="ARBA" id="ARBA00023136"/>
    </source>
</evidence>
<feature type="transmembrane region" description="Helical" evidence="7">
    <location>
        <begin position="69"/>
        <end position="86"/>
    </location>
</feature>
<keyword evidence="3 7" id="KW-1133">Transmembrane helix</keyword>
<feature type="transmembrane region" description="Helical" evidence="7">
    <location>
        <begin position="208"/>
        <end position="225"/>
    </location>
</feature>
<comment type="similarity">
    <text evidence="5">Belongs to the SAT4 family.</text>
</comment>
<dbReference type="Pfam" id="PF20684">
    <property type="entry name" value="Fung_rhodopsin"/>
    <property type="match status" value="1"/>
</dbReference>
<dbReference type="PANTHER" id="PTHR33048:SF123">
    <property type="entry name" value="INTEGRAL MEMBRANE PROTEIN"/>
    <property type="match status" value="1"/>
</dbReference>
<gene>
    <name evidence="9" type="ORF">N0V87_004377</name>
</gene>
<evidence type="ECO:0000256" key="7">
    <source>
        <dbReference type="SAM" id="Phobius"/>
    </source>
</evidence>
<organism evidence="9 10">
    <name type="scientific">Didymella glomerata</name>
    <dbReference type="NCBI Taxonomy" id="749621"/>
    <lineage>
        <taxon>Eukaryota</taxon>
        <taxon>Fungi</taxon>
        <taxon>Dikarya</taxon>
        <taxon>Ascomycota</taxon>
        <taxon>Pezizomycotina</taxon>
        <taxon>Dothideomycetes</taxon>
        <taxon>Pleosporomycetidae</taxon>
        <taxon>Pleosporales</taxon>
        <taxon>Pleosporineae</taxon>
        <taxon>Didymellaceae</taxon>
        <taxon>Didymella</taxon>
    </lineage>
</organism>
<name>A0A9W8X1F8_9PLEO</name>
<dbReference type="PANTHER" id="PTHR33048">
    <property type="entry name" value="PTH11-LIKE INTEGRAL MEMBRANE PROTEIN (AFU_ORTHOLOGUE AFUA_5G11245)"/>
    <property type="match status" value="1"/>
</dbReference>
<dbReference type="EMBL" id="JAPEUV010000035">
    <property type="protein sequence ID" value="KAJ4337822.1"/>
    <property type="molecule type" value="Genomic_DNA"/>
</dbReference>
<keyword evidence="4 7" id="KW-0472">Membrane</keyword>
<keyword evidence="2 7" id="KW-0812">Transmembrane</keyword>
<feature type="transmembrane region" description="Helical" evidence="7">
    <location>
        <begin position="178"/>
        <end position="196"/>
    </location>
</feature>
<dbReference type="InterPro" id="IPR049326">
    <property type="entry name" value="Rhodopsin_dom_fungi"/>
</dbReference>
<feature type="transmembrane region" description="Helical" evidence="7">
    <location>
        <begin position="29"/>
        <end position="48"/>
    </location>
</feature>
<dbReference type="OrthoDB" id="5273647at2759"/>
<dbReference type="GO" id="GO:0016020">
    <property type="term" value="C:membrane"/>
    <property type="evidence" value="ECO:0007669"/>
    <property type="project" value="UniProtKB-SubCell"/>
</dbReference>
<evidence type="ECO:0000256" key="3">
    <source>
        <dbReference type="ARBA" id="ARBA00022989"/>
    </source>
</evidence>
<evidence type="ECO:0000256" key="1">
    <source>
        <dbReference type="ARBA" id="ARBA00004141"/>
    </source>
</evidence>
<feature type="transmembrane region" description="Helical" evidence="7">
    <location>
        <begin position="265"/>
        <end position="283"/>
    </location>
</feature>
<comment type="caution">
    <text evidence="9">The sequence shown here is derived from an EMBL/GenBank/DDBJ whole genome shotgun (WGS) entry which is preliminary data.</text>
</comment>
<feature type="domain" description="Rhodopsin" evidence="8">
    <location>
        <begin position="13"/>
        <end position="280"/>
    </location>
</feature>
<comment type="subcellular location">
    <subcellularLocation>
        <location evidence="1">Membrane</location>
        <topology evidence="1">Multi-pass membrane protein</topology>
    </subcellularLocation>
</comment>
<evidence type="ECO:0000313" key="9">
    <source>
        <dbReference type="EMBL" id="KAJ4337822.1"/>
    </source>
</evidence>
<dbReference type="AlphaFoldDB" id="A0A9W8X1F8"/>
<proteinExistence type="inferred from homology"/>
<evidence type="ECO:0000256" key="2">
    <source>
        <dbReference type="ARBA" id="ARBA00022692"/>
    </source>
</evidence>
<feature type="transmembrane region" description="Helical" evidence="7">
    <location>
        <begin position="130"/>
        <end position="158"/>
    </location>
</feature>
<evidence type="ECO:0000259" key="8">
    <source>
        <dbReference type="Pfam" id="PF20684"/>
    </source>
</evidence>
<dbReference type="InterPro" id="IPR052337">
    <property type="entry name" value="SAT4-like"/>
</dbReference>
<accession>A0A9W8X1F8</accession>
<feature type="region of interest" description="Disordered" evidence="6">
    <location>
        <begin position="307"/>
        <end position="381"/>
    </location>
</feature>
<sequence>MAQYSVAVVFVLLRFFVRGFVVKKFGLDDLFIFIAITLGLGQTATIILQVEHGRGRHSSELHEEDFDLMLMYKWINMLIYFVANWYAHIITFFSALTLARAVKMSILALYHRIGSGKRGLPLIVQSRAIWVTAGFISAFTLAVILVQIFSCLPVTAAWDVTQIPLMCIDGASFMHAQGGINVFTDVVLLLYPLPLLPLLKFNKRQRTALIVIFSIGLIPVIASSMRLCEIVMSGNAIQTGMAWQQTDSSWTWAWVPVWSQIEVDIGILTACLPCLSPLLRLFFHSTHQQRTMTPSMVTLPKYAGSRSWGSMDSQESADAKEKEAADAHADERRETDRDQARLGDGAKEAQWSEKELPPIPEESERGSAYYEDASDEEEAREIGVARQVGIARSSSRRVEFSRRIS</sequence>
<keyword evidence="10" id="KW-1185">Reference proteome</keyword>
<protein>
    <recommendedName>
        <fullName evidence="8">Rhodopsin domain-containing protein</fullName>
    </recommendedName>
</protein>
<reference evidence="9" key="1">
    <citation type="submission" date="2022-10" db="EMBL/GenBank/DDBJ databases">
        <title>Tapping the CABI collections for fungal endophytes: first genome assemblies for Collariella, Neodidymelliopsis, Ascochyta clinopodiicola, Didymella pomorum, Didymosphaeria variabile, Neocosmospora piperis and Neocucurbitaria cava.</title>
        <authorList>
            <person name="Hill R."/>
        </authorList>
    </citation>
    <scope>NUCLEOTIDE SEQUENCE</scope>
    <source>
        <strain evidence="9">IMI 360193</strain>
    </source>
</reference>
<evidence type="ECO:0000256" key="5">
    <source>
        <dbReference type="ARBA" id="ARBA00038359"/>
    </source>
</evidence>
<dbReference type="Proteomes" id="UP001140562">
    <property type="component" value="Unassembled WGS sequence"/>
</dbReference>